<dbReference type="Proteomes" id="UP000267408">
    <property type="component" value="Unassembled WGS sequence"/>
</dbReference>
<evidence type="ECO:0000313" key="2">
    <source>
        <dbReference type="Proteomes" id="UP000267408"/>
    </source>
</evidence>
<gene>
    <name evidence="1" type="ORF">EDD39_4771</name>
</gene>
<proteinExistence type="predicted"/>
<evidence type="ECO:0000313" key="1">
    <source>
        <dbReference type="EMBL" id="ROR46498.1"/>
    </source>
</evidence>
<reference evidence="1 2" key="1">
    <citation type="submission" date="2018-11" db="EMBL/GenBank/DDBJ databases">
        <title>Sequencing the genomes of 1000 actinobacteria strains.</title>
        <authorList>
            <person name="Klenk H.-P."/>
        </authorList>
    </citation>
    <scope>NUCLEOTIDE SEQUENCE [LARGE SCALE GENOMIC DNA]</scope>
    <source>
        <strain evidence="1 2">DSM 44780</strain>
    </source>
</reference>
<protein>
    <submittedName>
        <fullName evidence="1">Uncharacterized protein</fullName>
    </submittedName>
</protein>
<dbReference type="RefSeq" id="WP_123559134.1">
    <property type="nucleotide sequence ID" value="NZ_RJVJ01000001.1"/>
</dbReference>
<name>A0A8G1UMB3_9ACTN</name>
<comment type="caution">
    <text evidence="1">The sequence shown here is derived from an EMBL/GenBank/DDBJ whole genome shotgun (WGS) entry which is preliminary data.</text>
</comment>
<dbReference type="EMBL" id="RJVJ01000001">
    <property type="protein sequence ID" value="ROR46498.1"/>
    <property type="molecule type" value="Genomic_DNA"/>
</dbReference>
<accession>A0A8G1UMB3</accession>
<sequence length="99" mass="11365">MSYDFHITRAEHWFDSQDAPIPRESWEELASRSPLLEERGALEWSDIGAQKTFAAPGEDTFFSWRHGRIDIRGEWTAKTQEVAERLAVAMAARVQGDED</sequence>
<dbReference type="AlphaFoldDB" id="A0A8G1UMB3"/>
<dbReference type="OrthoDB" id="981250at2"/>
<organism evidence="1 2">
    <name type="scientific">Kitasatospora cineracea</name>
    <dbReference type="NCBI Taxonomy" id="88074"/>
    <lineage>
        <taxon>Bacteria</taxon>
        <taxon>Bacillati</taxon>
        <taxon>Actinomycetota</taxon>
        <taxon>Actinomycetes</taxon>
        <taxon>Kitasatosporales</taxon>
        <taxon>Streptomycetaceae</taxon>
        <taxon>Kitasatospora</taxon>
    </lineage>
</organism>